<dbReference type="Proteomes" id="UP000694888">
    <property type="component" value="Unplaced"/>
</dbReference>
<evidence type="ECO:0000313" key="4">
    <source>
        <dbReference type="RefSeq" id="XP_035826388.1"/>
    </source>
</evidence>
<keyword evidence="3" id="KW-1185">Reference proteome</keyword>
<organism evidence="3 4">
    <name type="scientific">Aplysia californica</name>
    <name type="common">California sea hare</name>
    <dbReference type="NCBI Taxonomy" id="6500"/>
    <lineage>
        <taxon>Eukaryota</taxon>
        <taxon>Metazoa</taxon>
        <taxon>Spiralia</taxon>
        <taxon>Lophotrochozoa</taxon>
        <taxon>Mollusca</taxon>
        <taxon>Gastropoda</taxon>
        <taxon>Heterobranchia</taxon>
        <taxon>Euthyneura</taxon>
        <taxon>Tectipleura</taxon>
        <taxon>Aplysiida</taxon>
        <taxon>Aplysioidea</taxon>
        <taxon>Aplysiidae</taxon>
        <taxon>Aplysia</taxon>
    </lineage>
</organism>
<proteinExistence type="predicted"/>
<reference evidence="4" key="1">
    <citation type="submission" date="2025-08" db="UniProtKB">
        <authorList>
            <consortium name="RefSeq"/>
        </authorList>
    </citation>
    <scope>IDENTIFICATION</scope>
</reference>
<evidence type="ECO:0000313" key="3">
    <source>
        <dbReference type="Proteomes" id="UP000694888"/>
    </source>
</evidence>
<feature type="signal peptide" evidence="2">
    <location>
        <begin position="1"/>
        <end position="20"/>
    </location>
</feature>
<evidence type="ECO:0000256" key="1">
    <source>
        <dbReference type="SAM" id="MobiDB-lite"/>
    </source>
</evidence>
<gene>
    <name evidence="4" type="primary">LOC118477888</name>
</gene>
<feature type="region of interest" description="Disordered" evidence="1">
    <location>
        <begin position="429"/>
        <end position="458"/>
    </location>
</feature>
<feature type="compositionally biased region" description="Acidic residues" evidence="1">
    <location>
        <begin position="252"/>
        <end position="262"/>
    </location>
</feature>
<evidence type="ECO:0000256" key="2">
    <source>
        <dbReference type="SAM" id="SignalP"/>
    </source>
</evidence>
<protein>
    <submittedName>
        <fullName evidence="4">Protein Ycf2-like</fullName>
    </submittedName>
</protein>
<feature type="compositionally biased region" description="Acidic residues" evidence="1">
    <location>
        <begin position="272"/>
        <end position="287"/>
    </location>
</feature>
<accession>A0ABM1VVE6</accession>
<feature type="compositionally biased region" description="Acidic residues" evidence="1">
    <location>
        <begin position="430"/>
        <end position="443"/>
    </location>
</feature>
<feature type="region of interest" description="Disordered" evidence="1">
    <location>
        <begin position="107"/>
        <end position="292"/>
    </location>
</feature>
<feature type="region of interest" description="Disordered" evidence="1">
    <location>
        <begin position="569"/>
        <end position="588"/>
    </location>
</feature>
<feature type="chain" id="PRO_5046687977" evidence="2">
    <location>
        <begin position="21"/>
        <end position="588"/>
    </location>
</feature>
<feature type="compositionally biased region" description="Acidic residues" evidence="1">
    <location>
        <begin position="137"/>
        <end position="155"/>
    </location>
</feature>
<dbReference type="GeneID" id="118477888"/>
<feature type="compositionally biased region" description="Acidic residues" evidence="1">
    <location>
        <begin position="178"/>
        <end position="225"/>
    </location>
</feature>
<feature type="compositionally biased region" description="Low complexity" evidence="1">
    <location>
        <begin position="119"/>
        <end position="136"/>
    </location>
</feature>
<sequence length="588" mass="66210">MMSTTSVLFIVALSVAMATAAPLASQKQASELVDQSDDTVDRAKRAQETIYYGNQQNKARVLAKKSDISNILSDSQLEGEVDQSGQVVAHEQIPVEEDLAARAEAALGKEEEDEKMAEAMESAMQSAVEAALNENDNGGDDSDSRDDESSDDSIVEGESPAETMGESMSQEDMSKESNEEDRAEEEEEETQTTEGEREGEEGEESEEMAEDEKEQEEDEDTEEKDLQEAAESSSAVTSPADTEGVVDGESAGGEEGEEEQGGETEGGSEAADKEDEQMLQEISEAEDNGVFPYETVYGDADETEEDHLPMGIPSDYNDQGQSMYDQLMMSPYGAQDLFQPIPYLYYRRRRSPSLSSTRHVERSRRRIKRDLLDDNYGIPYAFYPSQYPEERSSDAYDDDVDSTPLSEAEVEYMYKLFLTVLAENYAKELAEEEEAEEAEEEAEEGRRSPYEEIEEEQVPLRPEYIPESEDVRDRAEEEALAAYLPEDVLAAYGQQQRYGAFDRPLETEEEYRPEDKRSMMDYYPGERMDKRYFFPFSDEPQTHWGAFVPEKRDYGDAIQRLQRLALALSDSDSEGSSFGNQLEGYEKK</sequence>
<name>A0ABM1VVE6_APLCA</name>
<feature type="compositionally biased region" description="Polar residues" evidence="1">
    <location>
        <begin position="230"/>
        <end position="240"/>
    </location>
</feature>
<keyword evidence="2" id="KW-0732">Signal</keyword>
<dbReference type="RefSeq" id="XP_035826388.1">
    <property type="nucleotide sequence ID" value="XM_035970495.1"/>
</dbReference>